<protein>
    <submittedName>
        <fullName evidence="8">DNA recombination protein RmuC</fullName>
    </submittedName>
</protein>
<keyword evidence="4" id="KW-0233">DNA recombination</keyword>
<evidence type="ECO:0000313" key="8">
    <source>
        <dbReference type="EMBL" id="PRZ07782.1"/>
    </source>
</evidence>
<evidence type="ECO:0000256" key="1">
    <source>
        <dbReference type="ARBA" id="ARBA00003416"/>
    </source>
</evidence>
<dbReference type="InterPro" id="IPR003798">
    <property type="entry name" value="DNA_recombination_RmuC"/>
</dbReference>
<keyword evidence="9" id="KW-1185">Reference proteome</keyword>
<keyword evidence="3 5" id="KW-0175">Coiled coil</keyword>
<evidence type="ECO:0000313" key="9">
    <source>
        <dbReference type="Proteomes" id="UP000239895"/>
    </source>
</evidence>
<keyword evidence="7" id="KW-0812">Transmembrane</keyword>
<dbReference type="PANTHER" id="PTHR30563:SF0">
    <property type="entry name" value="DNA RECOMBINATION PROTEIN RMUC"/>
    <property type="match status" value="1"/>
</dbReference>
<dbReference type="RefSeq" id="WP_106266856.1">
    <property type="nucleotide sequence ID" value="NZ_PVTX01000004.1"/>
</dbReference>
<evidence type="ECO:0000256" key="5">
    <source>
        <dbReference type="SAM" id="Coils"/>
    </source>
</evidence>
<comment type="caution">
    <text evidence="8">The sequence shown here is derived from an EMBL/GenBank/DDBJ whole genome shotgun (WGS) entry which is preliminary data.</text>
</comment>
<comment type="similarity">
    <text evidence="2">Belongs to the RmuC family.</text>
</comment>
<evidence type="ECO:0000256" key="7">
    <source>
        <dbReference type="SAM" id="Phobius"/>
    </source>
</evidence>
<accession>A0ABX5EF57</accession>
<organism evidence="8 9">
    <name type="scientific">Isoptericola halotolerans</name>
    <dbReference type="NCBI Taxonomy" id="300560"/>
    <lineage>
        <taxon>Bacteria</taxon>
        <taxon>Bacillati</taxon>
        <taxon>Actinomycetota</taxon>
        <taxon>Actinomycetes</taxon>
        <taxon>Micrococcales</taxon>
        <taxon>Promicromonosporaceae</taxon>
        <taxon>Isoptericola</taxon>
    </lineage>
</organism>
<name>A0ABX5EF57_9MICO</name>
<evidence type="ECO:0000256" key="2">
    <source>
        <dbReference type="ARBA" id="ARBA00009840"/>
    </source>
</evidence>
<dbReference type="EMBL" id="PVTX01000004">
    <property type="protein sequence ID" value="PRZ07782.1"/>
    <property type="molecule type" value="Genomic_DNA"/>
</dbReference>
<feature type="coiled-coil region" evidence="5">
    <location>
        <begin position="40"/>
        <end position="107"/>
    </location>
</feature>
<dbReference type="Proteomes" id="UP000239895">
    <property type="component" value="Unassembled WGS sequence"/>
</dbReference>
<feature type="compositionally biased region" description="Basic and acidic residues" evidence="6">
    <location>
        <begin position="505"/>
        <end position="520"/>
    </location>
</feature>
<reference evidence="8 9" key="1">
    <citation type="submission" date="2018-03" db="EMBL/GenBank/DDBJ databases">
        <title>Comparative analysis of microorganisms from saline springs in Andes Mountain Range, Colombia.</title>
        <authorList>
            <person name="Rubin E."/>
        </authorList>
    </citation>
    <scope>NUCLEOTIDE SEQUENCE [LARGE SCALE GENOMIC DNA]</scope>
    <source>
        <strain evidence="8 9">CG 23</strain>
    </source>
</reference>
<proteinExistence type="inferred from homology"/>
<sequence length="527" mass="58244">METTTALLISLGTLLVGVLVGWLWHALRATGQDRSGEMEAVRLQSDLAGARRETAALRDQLEQSGQDLERRLADAREQHARELAAVREQADKQLAQVRQDADRQVAEVKGDQERTAQQFRSLAGEVLQSSSKQFLDLAEQRLKQSAMRGDETLAKREQAFAALVEPIGKSLEQVRLEVAEQEKKRIEFDSRLSENMRSLAEVNTELRKGTNDLVTALRSSQERGAWGELQLQRVVEAAGMIEQVDFDVQVQATNDDGETLRPDMVINLAGGKNIVVDSKVAFLGYLEAQQADDPRVREERMAAHVRHVRKHVDDLASKRYWDLFDQAPEFVVMFVPAEAFLSAALERDPALMEEAARKNVILASPATLLALLRTVAYSWRQQALADNAQRVLKVGKELHSRLVTMTGHVTKMGRSLEASTKAYNSMVGSLERNVLTSARRMVELDVVDARDEISEVRGLEETPRPITKPELLAAEEGGVVAIDSVSADSALEALVEADRRALERAAARRADEEAAARSADDSDAAAG</sequence>
<feature type="region of interest" description="Disordered" evidence="6">
    <location>
        <begin position="505"/>
        <end position="527"/>
    </location>
</feature>
<evidence type="ECO:0000256" key="4">
    <source>
        <dbReference type="ARBA" id="ARBA00023172"/>
    </source>
</evidence>
<dbReference type="Pfam" id="PF02646">
    <property type="entry name" value="RmuC"/>
    <property type="match status" value="1"/>
</dbReference>
<keyword evidence="7" id="KW-0472">Membrane</keyword>
<gene>
    <name evidence="8" type="ORF">BCL65_104225</name>
</gene>
<dbReference type="PANTHER" id="PTHR30563">
    <property type="entry name" value="DNA RECOMBINATION PROTEIN RMUC"/>
    <property type="match status" value="1"/>
</dbReference>
<comment type="function">
    <text evidence="1">Involved in DNA recombination.</text>
</comment>
<evidence type="ECO:0000256" key="6">
    <source>
        <dbReference type="SAM" id="MobiDB-lite"/>
    </source>
</evidence>
<feature type="transmembrane region" description="Helical" evidence="7">
    <location>
        <begin position="6"/>
        <end position="24"/>
    </location>
</feature>
<keyword evidence="7" id="KW-1133">Transmembrane helix</keyword>
<evidence type="ECO:0000256" key="3">
    <source>
        <dbReference type="ARBA" id="ARBA00023054"/>
    </source>
</evidence>